<keyword evidence="3" id="KW-1185">Reference proteome</keyword>
<organism evidence="2 3">
    <name type="scientific">Tsukamurella soli</name>
    <dbReference type="NCBI Taxonomy" id="644556"/>
    <lineage>
        <taxon>Bacteria</taxon>
        <taxon>Bacillati</taxon>
        <taxon>Actinomycetota</taxon>
        <taxon>Actinomycetes</taxon>
        <taxon>Mycobacteriales</taxon>
        <taxon>Tsukamurellaceae</taxon>
        <taxon>Tsukamurella</taxon>
    </lineage>
</organism>
<proteinExistence type="predicted"/>
<reference evidence="3" key="1">
    <citation type="journal article" date="2019" name="Int. J. Syst. Evol. Microbiol.">
        <title>The Global Catalogue of Microorganisms (GCM) 10K type strain sequencing project: providing services to taxonomists for standard genome sequencing and annotation.</title>
        <authorList>
            <consortium name="The Broad Institute Genomics Platform"/>
            <consortium name="The Broad Institute Genome Sequencing Center for Infectious Disease"/>
            <person name="Wu L."/>
            <person name="Ma J."/>
        </authorList>
    </citation>
    <scope>NUCLEOTIDE SEQUENCE [LARGE SCALE GENOMIC DNA]</scope>
    <source>
        <strain evidence="3">JCM 17688</strain>
    </source>
</reference>
<protein>
    <submittedName>
        <fullName evidence="2">Uncharacterized protein</fullName>
    </submittedName>
</protein>
<dbReference type="Proteomes" id="UP001500635">
    <property type="component" value="Unassembled WGS sequence"/>
</dbReference>
<sequence>MNTTLMMDVMLIAGISWLLLRHGRSARAGTRVSAPAVRAVRGTVALGLEDDPDLWPAARGAWTALDERQMTRLLQDSAPVEGPAVNPTNAPVSHVEDTP</sequence>
<gene>
    <name evidence="2" type="ORF">GCM10023147_31610</name>
</gene>
<name>A0ABP8JWL6_9ACTN</name>
<evidence type="ECO:0000313" key="3">
    <source>
        <dbReference type="Proteomes" id="UP001500635"/>
    </source>
</evidence>
<accession>A0ABP8JWL6</accession>
<evidence type="ECO:0000256" key="1">
    <source>
        <dbReference type="SAM" id="MobiDB-lite"/>
    </source>
</evidence>
<dbReference type="EMBL" id="BAABFR010000052">
    <property type="protein sequence ID" value="GAA4396854.1"/>
    <property type="molecule type" value="Genomic_DNA"/>
</dbReference>
<evidence type="ECO:0000313" key="2">
    <source>
        <dbReference type="EMBL" id="GAA4396854.1"/>
    </source>
</evidence>
<dbReference type="RefSeq" id="WP_344997671.1">
    <property type="nucleotide sequence ID" value="NZ_BAABFR010000052.1"/>
</dbReference>
<comment type="caution">
    <text evidence="2">The sequence shown here is derived from an EMBL/GenBank/DDBJ whole genome shotgun (WGS) entry which is preliminary data.</text>
</comment>
<feature type="region of interest" description="Disordered" evidence="1">
    <location>
        <begin position="76"/>
        <end position="99"/>
    </location>
</feature>